<feature type="compositionally biased region" description="Polar residues" evidence="1">
    <location>
        <begin position="28"/>
        <end position="37"/>
    </location>
</feature>
<organism evidence="2 3">
    <name type="scientific">Phytophthora fragariaefolia</name>
    <dbReference type="NCBI Taxonomy" id="1490495"/>
    <lineage>
        <taxon>Eukaryota</taxon>
        <taxon>Sar</taxon>
        <taxon>Stramenopiles</taxon>
        <taxon>Oomycota</taxon>
        <taxon>Peronosporomycetes</taxon>
        <taxon>Peronosporales</taxon>
        <taxon>Peronosporaceae</taxon>
        <taxon>Phytophthora</taxon>
    </lineage>
</organism>
<name>A0A9W6WX67_9STRA</name>
<reference evidence="2" key="1">
    <citation type="submission" date="2023-04" db="EMBL/GenBank/DDBJ databases">
        <title>Phytophthora fragariaefolia NBRC 109709.</title>
        <authorList>
            <person name="Ichikawa N."/>
            <person name="Sato H."/>
            <person name="Tonouchi N."/>
        </authorList>
    </citation>
    <scope>NUCLEOTIDE SEQUENCE</scope>
    <source>
        <strain evidence="2">NBRC 109709</strain>
    </source>
</reference>
<gene>
    <name evidence="2" type="ORF">Pfra01_000261900</name>
</gene>
<sequence>MYTESLSIGNDWIELPIPSYPGEDRVADTNTATSEPTSVGEDPAPSPKDTSNTRTTEGVLNANSPQEPSASASAPTPAEVPQGQSSPPEDGPDPVNYEESQPDQDREQGEVPDPNSTPQLTEQQRVTRSGSPMTPKTAAAMARVGDQAQRKYHRDTVPTDMPEQQIITNAAVDEGGPPEQLRPDN</sequence>
<comment type="caution">
    <text evidence="2">The sequence shown here is derived from an EMBL/GenBank/DDBJ whole genome shotgun (WGS) entry which is preliminary data.</text>
</comment>
<dbReference type="OrthoDB" id="141470at2759"/>
<proteinExistence type="predicted"/>
<dbReference type="Proteomes" id="UP001165121">
    <property type="component" value="Unassembled WGS sequence"/>
</dbReference>
<feature type="compositionally biased region" description="Low complexity" evidence="1">
    <location>
        <begin position="64"/>
        <end position="77"/>
    </location>
</feature>
<feature type="compositionally biased region" description="Polar residues" evidence="1">
    <location>
        <begin position="114"/>
        <end position="134"/>
    </location>
</feature>
<dbReference type="AlphaFoldDB" id="A0A9W6WX67"/>
<evidence type="ECO:0000256" key="1">
    <source>
        <dbReference type="SAM" id="MobiDB-lite"/>
    </source>
</evidence>
<keyword evidence="3" id="KW-1185">Reference proteome</keyword>
<feature type="compositionally biased region" description="Polar residues" evidence="1">
    <location>
        <begin position="48"/>
        <end position="63"/>
    </location>
</feature>
<accession>A0A9W6WX67</accession>
<dbReference type="EMBL" id="BSXT01000211">
    <property type="protein sequence ID" value="GMF20891.1"/>
    <property type="molecule type" value="Genomic_DNA"/>
</dbReference>
<evidence type="ECO:0000313" key="3">
    <source>
        <dbReference type="Proteomes" id="UP001165121"/>
    </source>
</evidence>
<protein>
    <submittedName>
        <fullName evidence="2">Unnamed protein product</fullName>
    </submittedName>
</protein>
<feature type="region of interest" description="Disordered" evidence="1">
    <location>
        <begin position="1"/>
        <end position="185"/>
    </location>
</feature>
<evidence type="ECO:0000313" key="2">
    <source>
        <dbReference type="EMBL" id="GMF20891.1"/>
    </source>
</evidence>